<proteinExistence type="predicted"/>
<dbReference type="Proteomes" id="UP000598217">
    <property type="component" value="Unassembled WGS sequence"/>
</dbReference>
<evidence type="ECO:0000313" key="2">
    <source>
        <dbReference type="EMBL" id="MBE1460987.1"/>
    </source>
</evidence>
<evidence type="ECO:0000313" key="3">
    <source>
        <dbReference type="Proteomes" id="UP000598217"/>
    </source>
</evidence>
<accession>A0ABR9HPN6</accession>
<dbReference type="EMBL" id="JADBDY010000001">
    <property type="protein sequence ID" value="MBE1460987.1"/>
    <property type="molecule type" value="Genomic_DNA"/>
</dbReference>
<evidence type="ECO:0000256" key="1">
    <source>
        <dbReference type="SAM" id="Phobius"/>
    </source>
</evidence>
<keyword evidence="3" id="KW-1185">Reference proteome</keyword>
<comment type="caution">
    <text evidence="2">The sequence shown here is derived from an EMBL/GenBank/DDBJ whole genome shotgun (WGS) entry which is preliminary data.</text>
</comment>
<name>A0ABR9HPN6_9ACTN</name>
<feature type="transmembrane region" description="Helical" evidence="1">
    <location>
        <begin position="7"/>
        <end position="29"/>
    </location>
</feature>
<keyword evidence="1" id="KW-0812">Transmembrane</keyword>
<keyword evidence="1" id="KW-0472">Membrane</keyword>
<protein>
    <submittedName>
        <fullName evidence="2">Uncharacterized protein</fullName>
    </submittedName>
</protein>
<organism evidence="2 3">
    <name type="scientific">Nocardiopsis terrae</name>
    <dbReference type="NCBI Taxonomy" id="372655"/>
    <lineage>
        <taxon>Bacteria</taxon>
        <taxon>Bacillati</taxon>
        <taxon>Actinomycetota</taxon>
        <taxon>Actinomycetes</taxon>
        <taxon>Streptosporangiales</taxon>
        <taxon>Nocardiopsidaceae</taxon>
        <taxon>Nocardiopsis</taxon>
    </lineage>
</organism>
<keyword evidence="1" id="KW-1133">Transmembrane helix</keyword>
<gene>
    <name evidence="2" type="ORF">H4W79_005201</name>
</gene>
<reference evidence="2 3" key="1">
    <citation type="submission" date="2020-10" db="EMBL/GenBank/DDBJ databases">
        <title>Sequencing the genomes of 1000 actinobacteria strains.</title>
        <authorList>
            <person name="Klenk H.-P."/>
        </authorList>
    </citation>
    <scope>NUCLEOTIDE SEQUENCE [LARGE SCALE GENOMIC DNA]</scope>
    <source>
        <strain evidence="2 3">DSM 45157</strain>
    </source>
</reference>
<sequence>MSGMKGLLVVVGVMVGFIGLLSVVATVLAS</sequence>